<gene>
    <name evidence="1" type="ORF">B9N62_02675</name>
</gene>
<dbReference type="EMBL" id="NDYO01000004">
    <property type="protein sequence ID" value="OUT11839.1"/>
    <property type="molecule type" value="Genomic_DNA"/>
</dbReference>
<evidence type="ECO:0000313" key="1">
    <source>
        <dbReference type="EMBL" id="OUT11839.1"/>
    </source>
</evidence>
<proteinExistence type="predicted"/>
<organism evidence="1 2">
    <name type="scientific">Campylobacter concisus</name>
    <dbReference type="NCBI Taxonomy" id="199"/>
    <lineage>
        <taxon>Bacteria</taxon>
        <taxon>Pseudomonadati</taxon>
        <taxon>Campylobacterota</taxon>
        <taxon>Epsilonproteobacteria</taxon>
        <taxon>Campylobacterales</taxon>
        <taxon>Campylobacteraceae</taxon>
        <taxon>Campylobacter</taxon>
    </lineage>
</organism>
<sequence length="165" mass="18171">MAEQLKVTDSQLTKFYICNTDVDLGDAAKIKTALTSAKRIAYLEDLGDFTKTRKTNEYECIDEDATAVSQGAISYSETELKLFYAAGQNNGVKELTEMFNKKLRKQFIIVGSDEPATGANKNPTYITGEFINTKTGVSIAKDDVVRVPITIKITRLDDIIEAKGA</sequence>
<comment type="caution">
    <text evidence="1">The sequence shown here is derived from an EMBL/GenBank/DDBJ whole genome shotgun (WGS) entry which is preliminary data.</text>
</comment>
<name>A0A1Y5MU08_9BACT</name>
<dbReference type="AlphaFoldDB" id="A0A1Y5MU08"/>
<dbReference type="RefSeq" id="WP_087584261.1">
    <property type="nucleotide sequence ID" value="NZ_CABMKR010000004.1"/>
</dbReference>
<dbReference type="Gene3D" id="4.10.410.40">
    <property type="match status" value="1"/>
</dbReference>
<protein>
    <recommendedName>
        <fullName evidence="3">Phage tail protein</fullName>
    </recommendedName>
</protein>
<reference evidence="1 2" key="1">
    <citation type="submission" date="2017-04" db="EMBL/GenBank/DDBJ databases">
        <title>Complete genome of Campylobacter concisus ATCC 33237T and draft genomes for an additional eight well characterized C. concisus strains.</title>
        <authorList>
            <person name="Cornelius A.J."/>
            <person name="Miller W.G."/>
            <person name="Lastovica A.J."/>
            <person name="On S.L."/>
            <person name="French N.P."/>
            <person name="Vandenberg O."/>
            <person name="Biggs P.J."/>
        </authorList>
    </citation>
    <scope>NUCLEOTIDE SEQUENCE [LARGE SCALE GENOMIC DNA]</scope>
    <source>
        <strain evidence="1 2">Lasto28.99</strain>
    </source>
</reference>
<evidence type="ECO:0008006" key="3">
    <source>
        <dbReference type="Google" id="ProtNLM"/>
    </source>
</evidence>
<accession>A0A1Y5MU08</accession>
<dbReference type="Proteomes" id="UP000195967">
    <property type="component" value="Unassembled WGS sequence"/>
</dbReference>
<evidence type="ECO:0000313" key="2">
    <source>
        <dbReference type="Proteomes" id="UP000195967"/>
    </source>
</evidence>